<evidence type="ECO:0000256" key="2">
    <source>
        <dbReference type="SAM" id="Phobius"/>
    </source>
</evidence>
<name>A0A9N9S5K0_9DIPT</name>
<feature type="compositionally biased region" description="Basic and acidic residues" evidence="1">
    <location>
        <begin position="313"/>
        <end position="331"/>
    </location>
</feature>
<dbReference type="Gene3D" id="3.80.10.10">
    <property type="entry name" value="Ribonuclease Inhibitor"/>
    <property type="match status" value="1"/>
</dbReference>
<dbReference type="Pfam" id="PF13855">
    <property type="entry name" value="LRR_8"/>
    <property type="match status" value="1"/>
</dbReference>
<dbReference type="Proteomes" id="UP001153620">
    <property type="component" value="Chromosome 4"/>
</dbReference>
<dbReference type="InterPro" id="IPR001611">
    <property type="entry name" value="Leu-rich_rpt"/>
</dbReference>
<keyword evidence="5" id="KW-1185">Reference proteome</keyword>
<feature type="chain" id="PRO_5040138568" evidence="3">
    <location>
        <begin position="23"/>
        <end position="481"/>
    </location>
</feature>
<dbReference type="InterPro" id="IPR032675">
    <property type="entry name" value="LRR_dom_sf"/>
</dbReference>
<feature type="region of interest" description="Disordered" evidence="1">
    <location>
        <begin position="313"/>
        <end position="351"/>
    </location>
</feature>
<dbReference type="Gene3D" id="1.20.1480.30">
    <property type="entry name" value="Designed four-helix bundle protein"/>
    <property type="match status" value="1"/>
</dbReference>
<keyword evidence="2" id="KW-1133">Transmembrane helix</keyword>
<dbReference type="SUPFAM" id="SSF52058">
    <property type="entry name" value="L domain-like"/>
    <property type="match status" value="1"/>
</dbReference>
<dbReference type="AlphaFoldDB" id="A0A9N9S5K0"/>
<reference evidence="4" key="1">
    <citation type="submission" date="2022-01" db="EMBL/GenBank/DDBJ databases">
        <authorList>
            <person name="King R."/>
        </authorList>
    </citation>
    <scope>NUCLEOTIDE SEQUENCE</scope>
</reference>
<keyword evidence="2" id="KW-0472">Membrane</keyword>
<keyword evidence="2" id="KW-0812">Transmembrane</keyword>
<dbReference type="OrthoDB" id="676979at2759"/>
<dbReference type="PANTHER" id="PTHR43907:SF5">
    <property type="match status" value="1"/>
</dbReference>
<evidence type="ECO:0000256" key="3">
    <source>
        <dbReference type="SAM" id="SignalP"/>
    </source>
</evidence>
<dbReference type="PANTHER" id="PTHR43907">
    <property type="entry name" value="SLEI FAMILY PROTEIN"/>
    <property type="match status" value="1"/>
</dbReference>
<proteinExistence type="predicted"/>
<dbReference type="EMBL" id="OU895880">
    <property type="protein sequence ID" value="CAG9810839.1"/>
    <property type="molecule type" value="Genomic_DNA"/>
</dbReference>
<feature type="signal peptide" evidence="3">
    <location>
        <begin position="1"/>
        <end position="22"/>
    </location>
</feature>
<sequence length="481" mass="56302">MAIKEIFVFVACFAMLCGFGDSVDIQCDYGTYSWTAVGDVYLCFLQNTLNIKSRESAVINSVNGSHSSGKSNADVTCFWSWGSSRVIEYFPRNLDNIFTNLKMIGIRHGRLKKIQQSDLRPFTKLVYLNLYQNDIEFLEDGLFAYNPELKFVSLSYNKIIHIGFQVFDNLNKLTWLWLCGNTCINMDADNNQTAVKEVISQAKSKCLDYPEIDKDLQKLENSLLYVNSESLSIFDQNLQNLQSRFQNSTISQYLPLKDRFQAIKNWRPKNIWTKKDYLKLLMIGCGVFWCLVYVVLIVAFLRWSKDDDKKFTTSRKEPVLQRTEPLSKRTEPVLQRTEPLSKRTEPVLQRTEPLLQRKEPLLQRSEPLLQRIEPHAQRTEPHLQRTEPLLQRTEPVLQRTEPLLQRTEPLLQRTGPVLQRTEPLLQRTEPHLQRTEPHLQRTEPVLQRTEPHLQRTEPLLQRTEPHLQRTEPHLQRIEPLL</sequence>
<feature type="transmembrane region" description="Helical" evidence="2">
    <location>
        <begin position="277"/>
        <end position="301"/>
    </location>
</feature>
<evidence type="ECO:0000313" key="4">
    <source>
        <dbReference type="EMBL" id="CAG9810839.1"/>
    </source>
</evidence>
<reference evidence="4" key="2">
    <citation type="submission" date="2022-10" db="EMBL/GenBank/DDBJ databases">
        <authorList>
            <consortium name="ENA_rothamsted_submissions"/>
            <consortium name="culmorum"/>
            <person name="King R."/>
        </authorList>
    </citation>
    <scope>NUCLEOTIDE SEQUENCE</scope>
</reference>
<keyword evidence="3" id="KW-0732">Signal</keyword>
<protein>
    <submittedName>
        <fullName evidence="4">Uncharacterized protein</fullName>
    </submittedName>
</protein>
<gene>
    <name evidence="4" type="ORF">CHIRRI_LOCUS13651</name>
</gene>
<evidence type="ECO:0000313" key="5">
    <source>
        <dbReference type="Proteomes" id="UP001153620"/>
    </source>
</evidence>
<evidence type="ECO:0000256" key="1">
    <source>
        <dbReference type="SAM" id="MobiDB-lite"/>
    </source>
</evidence>
<organism evidence="4 5">
    <name type="scientific">Chironomus riparius</name>
    <dbReference type="NCBI Taxonomy" id="315576"/>
    <lineage>
        <taxon>Eukaryota</taxon>
        <taxon>Metazoa</taxon>
        <taxon>Ecdysozoa</taxon>
        <taxon>Arthropoda</taxon>
        <taxon>Hexapoda</taxon>
        <taxon>Insecta</taxon>
        <taxon>Pterygota</taxon>
        <taxon>Neoptera</taxon>
        <taxon>Endopterygota</taxon>
        <taxon>Diptera</taxon>
        <taxon>Nematocera</taxon>
        <taxon>Chironomoidea</taxon>
        <taxon>Chironomidae</taxon>
        <taxon>Chironominae</taxon>
        <taxon>Chironomus</taxon>
    </lineage>
</organism>
<accession>A0A9N9S5K0</accession>